<reference evidence="1 2" key="1">
    <citation type="journal article" date="2016" name="Syst. Appl. Microbiol.">
        <title>Pararhizobium polonicum sp. nov. isolated from tumors on stone fruit rootstocks.</title>
        <authorList>
            <person name="Pulawska J."/>
            <person name="Kuzmanovic N."/>
            <person name="Willems A."/>
            <person name="Pothier J.F."/>
        </authorList>
    </citation>
    <scope>NUCLEOTIDE SEQUENCE [LARGE SCALE GENOMIC DNA]</scope>
    <source>
        <strain evidence="1 2">F5.1</strain>
    </source>
</reference>
<protein>
    <submittedName>
        <fullName evidence="1">Uncharacterized protein</fullName>
    </submittedName>
</protein>
<comment type="caution">
    <text evidence="1">The sequence shown here is derived from an EMBL/GenBank/DDBJ whole genome shotgun (WGS) entry which is preliminary data.</text>
</comment>
<name>A0A1C7NX50_9HYPH</name>
<keyword evidence="2" id="KW-1185">Reference proteome</keyword>
<dbReference type="OrthoDB" id="8481775at2"/>
<gene>
    <name evidence="1" type="ORF">ADU59_22625</name>
</gene>
<accession>A0A1C7NX50</accession>
<dbReference type="EMBL" id="LGLV01000015">
    <property type="protein sequence ID" value="OBZ93256.1"/>
    <property type="molecule type" value="Genomic_DNA"/>
</dbReference>
<proteinExistence type="predicted"/>
<organism evidence="1 2">
    <name type="scientific">Pararhizobium polonicum</name>
    <dbReference type="NCBI Taxonomy" id="1612624"/>
    <lineage>
        <taxon>Bacteria</taxon>
        <taxon>Pseudomonadati</taxon>
        <taxon>Pseudomonadota</taxon>
        <taxon>Alphaproteobacteria</taxon>
        <taxon>Hyphomicrobiales</taxon>
        <taxon>Rhizobiaceae</taxon>
        <taxon>Rhizobium/Agrobacterium group</taxon>
        <taxon>Pararhizobium</taxon>
    </lineage>
</organism>
<dbReference type="Proteomes" id="UP000093111">
    <property type="component" value="Unassembled WGS sequence"/>
</dbReference>
<dbReference type="AlphaFoldDB" id="A0A1C7NX50"/>
<evidence type="ECO:0000313" key="2">
    <source>
        <dbReference type="Proteomes" id="UP000093111"/>
    </source>
</evidence>
<sequence length="196" mass="22313">MWQNDILRDFSFKLDLQRREESINAALSALLPLTSPVSTKYLFWPIDENWTLYFDNGVDGTDAAPPQVLSSRLRTDAIRVVMSDQLTDPSTRQVTSFGATILEYYCEGNNRRTVYASNDGGSWKFGQYGEPFGFENRDDYTSKSKKDRFTHSLLLKYLNELGVSLDTGVSLPKAKGVGYLLTKHGKMPVTYREHDF</sequence>
<evidence type="ECO:0000313" key="1">
    <source>
        <dbReference type="EMBL" id="OBZ93256.1"/>
    </source>
</evidence>
<dbReference type="RefSeq" id="WP_139093210.1">
    <property type="nucleotide sequence ID" value="NZ_LGLV01000015.1"/>
</dbReference>